<dbReference type="STRING" id="507626.LOKO_01445"/>
<feature type="region of interest" description="Disordered" evidence="7">
    <location>
        <begin position="158"/>
        <end position="179"/>
    </location>
</feature>
<dbReference type="PANTHER" id="PTHR34582">
    <property type="entry name" value="UPF0702 TRANSMEMBRANE PROTEIN YCAP"/>
    <property type="match status" value="1"/>
</dbReference>
<feature type="domain" description="YetF C-terminal" evidence="9">
    <location>
        <begin position="90"/>
        <end position="159"/>
    </location>
</feature>
<dbReference type="PATRIC" id="fig|507626.3.peg.1431"/>
<dbReference type="RefSeq" id="WP_066446931.1">
    <property type="nucleotide sequence ID" value="NZ_CP014226.1"/>
</dbReference>
<evidence type="ECO:0000256" key="2">
    <source>
        <dbReference type="ARBA" id="ARBA00006448"/>
    </source>
</evidence>
<dbReference type="OrthoDB" id="9793799at2"/>
<dbReference type="KEGG" id="hco:LOKO_01445"/>
<dbReference type="Pfam" id="PF04239">
    <property type="entry name" value="DUF421"/>
    <property type="match status" value="1"/>
</dbReference>
<keyword evidence="12" id="KW-1185">Reference proteome</keyword>
<dbReference type="PANTHER" id="PTHR34582:SF6">
    <property type="entry name" value="UPF0702 TRANSMEMBRANE PROTEIN YCAP"/>
    <property type="match status" value="1"/>
</dbReference>
<evidence type="ECO:0000256" key="6">
    <source>
        <dbReference type="ARBA" id="ARBA00023136"/>
    </source>
</evidence>
<feature type="transmembrane region" description="Helical" evidence="8">
    <location>
        <begin position="12"/>
        <end position="30"/>
    </location>
</feature>
<gene>
    <name evidence="11" type="ORF">LOKO_01445</name>
</gene>
<accession>A0A0X8HD88</accession>
<feature type="domain" description="YetF-like N-terminal transmembrane" evidence="10">
    <location>
        <begin position="20"/>
        <end position="86"/>
    </location>
</feature>
<evidence type="ECO:0000256" key="8">
    <source>
        <dbReference type="SAM" id="Phobius"/>
    </source>
</evidence>
<evidence type="ECO:0000259" key="10">
    <source>
        <dbReference type="Pfam" id="PF20730"/>
    </source>
</evidence>
<dbReference type="Gene3D" id="3.30.240.20">
    <property type="entry name" value="bsu07140 like domains"/>
    <property type="match status" value="1"/>
</dbReference>
<dbReference type="Proteomes" id="UP000063387">
    <property type="component" value="Chromosome"/>
</dbReference>
<evidence type="ECO:0000256" key="1">
    <source>
        <dbReference type="ARBA" id="ARBA00004651"/>
    </source>
</evidence>
<evidence type="ECO:0000259" key="9">
    <source>
        <dbReference type="Pfam" id="PF04239"/>
    </source>
</evidence>
<evidence type="ECO:0000256" key="4">
    <source>
        <dbReference type="ARBA" id="ARBA00022692"/>
    </source>
</evidence>
<evidence type="ECO:0000313" key="11">
    <source>
        <dbReference type="EMBL" id="AMD00513.1"/>
    </source>
</evidence>
<name>A0A0X8HD88_9GAMM</name>
<proteinExistence type="inferred from homology"/>
<feature type="transmembrane region" description="Helical" evidence="8">
    <location>
        <begin position="42"/>
        <end position="61"/>
    </location>
</feature>
<keyword evidence="3" id="KW-1003">Cell membrane</keyword>
<keyword evidence="6 8" id="KW-0472">Membrane</keyword>
<comment type="subcellular location">
    <subcellularLocation>
        <location evidence="1">Cell membrane</location>
        <topology evidence="1">Multi-pass membrane protein</topology>
    </subcellularLocation>
</comment>
<reference evidence="11 12" key="1">
    <citation type="journal article" date="2016" name="Genome Announc.">
        <title>Draft Genome Sequence of 'Halomonas chromatireducens' Strain AGD 8-3, a Haloalkaliphilic Chromate- and Selenite-Reducing Gammaproteobacterium.</title>
        <authorList>
            <person name="Sharko F.S."/>
            <person name="Shapovalova A.A."/>
            <person name="Tsygankova S.V."/>
            <person name="Komova A.V."/>
            <person name="Boulygina E.S."/>
            <person name="Teslyuk A.B."/>
            <person name="Gotovtsev P.M."/>
            <person name="Namsaraev Z.B."/>
            <person name="Khijniak T.V."/>
            <person name="Nedoluzhko A.V."/>
            <person name="Vasilov R.G."/>
        </authorList>
    </citation>
    <scope>NUCLEOTIDE SEQUENCE [LARGE SCALE GENOMIC DNA]</scope>
    <source>
        <strain evidence="11 12">AGD 8-3</strain>
    </source>
</reference>
<dbReference type="Pfam" id="PF20730">
    <property type="entry name" value="YetF_N"/>
    <property type="match status" value="1"/>
</dbReference>
<comment type="similarity">
    <text evidence="2">Belongs to the UPF0702 family.</text>
</comment>
<dbReference type="GO" id="GO:0005886">
    <property type="term" value="C:plasma membrane"/>
    <property type="evidence" value="ECO:0007669"/>
    <property type="project" value="UniProtKB-SubCell"/>
</dbReference>
<evidence type="ECO:0008006" key="13">
    <source>
        <dbReference type="Google" id="ProtNLM"/>
    </source>
</evidence>
<dbReference type="InterPro" id="IPR023090">
    <property type="entry name" value="UPF0702_alpha/beta_dom_sf"/>
</dbReference>
<dbReference type="EMBL" id="CP014226">
    <property type="protein sequence ID" value="AMD00513.1"/>
    <property type="molecule type" value="Genomic_DNA"/>
</dbReference>
<evidence type="ECO:0000256" key="5">
    <source>
        <dbReference type="ARBA" id="ARBA00022989"/>
    </source>
</evidence>
<dbReference type="AlphaFoldDB" id="A0A0X8HD88"/>
<keyword evidence="5 8" id="KW-1133">Transmembrane helix</keyword>
<evidence type="ECO:0000313" key="12">
    <source>
        <dbReference type="Proteomes" id="UP000063387"/>
    </source>
</evidence>
<protein>
    <recommendedName>
        <fullName evidence="13">DUF421 domain-containing protein</fullName>
    </recommendedName>
</protein>
<evidence type="ECO:0000256" key="7">
    <source>
        <dbReference type="SAM" id="MobiDB-lite"/>
    </source>
</evidence>
<reference evidence="11 12" key="2">
    <citation type="submission" date="2016-02" db="EMBL/GenBank/DDBJ databases">
        <authorList>
            <person name="Wen L."/>
            <person name="He K."/>
            <person name="Yang H."/>
        </authorList>
    </citation>
    <scope>NUCLEOTIDE SEQUENCE [LARGE SCALE GENOMIC DNA]</scope>
    <source>
        <strain evidence="11 12">AGD 8-3</strain>
    </source>
</reference>
<sequence>MDPIFFDAPDALLRTAVLGVLGYASLVSLLRISGRRTLSKMNAFDLVVTVALGSVLATVMLSKDVTLAQGVLAFALLVGMQYLVTWTSVRWRWVRRLVTGEPALLFFRGDYLANALVKARVTREELRAAARAAGVADISEIEAIVLETDGSFSVLGQRARSDRSSLEGVATPGTAERRP</sequence>
<dbReference type="InterPro" id="IPR007353">
    <property type="entry name" value="DUF421"/>
</dbReference>
<evidence type="ECO:0000256" key="3">
    <source>
        <dbReference type="ARBA" id="ARBA00022475"/>
    </source>
</evidence>
<organism evidence="11 12">
    <name type="scientific">Halomonas chromatireducens</name>
    <dbReference type="NCBI Taxonomy" id="507626"/>
    <lineage>
        <taxon>Bacteria</taxon>
        <taxon>Pseudomonadati</taxon>
        <taxon>Pseudomonadota</taxon>
        <taxon>Gammaproteobacteria</taxon>
        <taxon>Oceanospirillales</taxon>
        <taxon>Halomonadaceae</taxon>
        <taxon>Halomonas</taxon>
    </lineage>
</organism>
<keyword evidence="4 8" id="KW-0812">Transmembrane</keyword>
<dbReference type="InterPro" id="IPR048454">
    <property type="entry name" value="YetF_N"/>
</dbReference>
<feature type="transmembrane region" description="Helical" evidence="8">
    <location>
        <begin position="67"/>
        <end position="86"/>
    </location>
</feature>